<reference evidence="2" key="1">
    <citation type="journal article" date="2005" name="Nature">
        <title>The map-based sequence of the rice genome.</title>
        <authorList>
            <consortium name="International rice genome sequencing project (IRGSP)"/>
            <person name="Matsumoto T."/>
            <person name="Wu J."/>
            <person name="Kanamori H."/>
            <person name="Katayose Y."/>
            <person name="Fujisawa M."/>
            <person name="Namiki N."/>
            <person name="Mizuno H."/>
            <person name="Yamamoto K."/>
            <person name="Antonio B.A."/>
            <person name="Baba T."/>
            <person name="Sakata K."/>
            <person name="Nagamura Y."/>
            <person name="Aoki H."/>
            <person name="Arikawa K."/>
            <person name="Arita K."/>
            <person name="Bito T."/>
            <person name="Chiden Y."/>
            <person name="Fujitsuka N."/>
            <person name="Fukunaka R."/>
            <person name="Hamada M."/>
            <person name="Harada C."/>
            <person name="Hayashi A."/>
            <person name="Hijishita S."/>
            <person name="Honda M."/>
            <person name="Hosokawa S."/>
            <person name="Ichikawa Y."/>
            <person name="Idonuma A."/>
            <person name="Iijima M."/>
            <person name="Ikeda M."/>
            <person name="Ikeno M."/>
            <person name="Ito K."/>
            <person name="Ito S."/>
            <person name="Ito T."/>
            <person name="Ito Y."/>
            <person name="Ito Y."/>
            <person name="Iwabuchi A."/>
            <person name="Kamiya K."/>
            <person name="Karasawa W."/>
            <person name="Kurita K."/>
            <person name="Katagiri S."/>
            <person name="Kikuta A."/>
            <person name="Kobayashi H."/>
            <person name="Kobayashi N."/>
            <person name="Machita K."/>
            <person name="Maehara T."/>
            <person name="Masukawa M."/>
            <person name="Mizubayashi T."/>
            <person name="Mukai Y."/>
            <person name="Nagasaki H."/>
            <person name="Nagata Y."/>
            <person name="Naito S."/>
            <person name="Nakashima M."/>
            <person name="Nakama Y."/>
            <person name="Nakamichi Y."/>
            <person name="Nakamura M."/>
            <person name="Meguro A."/>
            <person name="Negishi M."/>
            <person name="Ohta I."/>
            <person name="Ohta T."/>
            <person name="Okamoto M."/>
            <person name="Ono N."/>
            <person name="Saji S."/>
            <person name="Sakaguchi M."/>
            <person name="Sakai K."/>
            <person name="Shibata M."/>
            <person name="Shimokawa T."/>
            <person name="Song J."/>
            <person name="Takazaki Y."/>
            <person name="Terasawa K."/>
            <person name="Tsugane M."/>
            <person name="Tsuji K."/>
            <person name="Ueda S."/>
            <person name="Waki K."/>
            <person name="Yamagata H."/>
            <person name="Yamamoto M."/>
            <person name="Yamamoto S."/>
            <person name="Yamane H."/>
            <person name="Yoshiki S."/>
            <person name="Yoshihara R."/>
            <person name="Yukawa K."/>
            <person name="Zhong H."/>
            <person name="Yano M."/>
            <person name="Yuan Q."/>
            <person name="Ouyang S."/>
            <person name="Liu J."/>
            <person name="Jones K.M."/>
            <person name="Gansberger K."/>
            <person name="Moffat K."/>
            <person name="Hill J."/>
            <person name="Bera J."/>
            <person name="Fadrosh D."/>
            <person name="Jin S."/>
            <person name="Johri S."/>
            <person name="Kim M."/>
            <person name="Overton L."/>
            <person name="Reardon M."/>
            <person name="Tsitrin T."/>
            <person name="Vuong H."/>
            <person name="Weaver B."/>
            <person name="Ciecko A."/>
            <person name="Tallon L."/>
            <person name="Jackson J."/>
            <person name="Pai G."/>
            <person name="Aken S.V."/>
            <person name="Utterback T."/>
            <person name="Reidmuller S."/>
            <person name="Feldblyum T."/>
            <person name="Hsiao J."/>
            <person name="Zismann V."/>
            <person name="Iobst S."/>
            <person name="de Vazeille A.R."/>
            <person name="Buell C.R."/>
            <person name="Ying K."/>
            <person name="Li Y."/>
            <person name="Lu T."/>
            <person name="Huang Y."/>
            <person name="Zhao Q."/>
            <person name="Feng Q."/>
            <person name="Zhang L."/>
            <person name="Zhu J."/>
            <person name="Weng Q."/>
            <person name="Mu J."/>
            <person name="Lu Y."/>
            <person name="Fan D."/>
            <person name="Liu Y."/>
            <person name="Guan J."/>
            <person name="Zhang Y."/>
            <person name="Yu S."/>
            <person name="Liu X."/>
            <person name="Zhang Y."/>
            <person name="Hong G."/>
            <person name="Han B."/>
            <person name="Choisne N."/>
            <person name="Demange N."/>
            <person name="Orjeda G."/>
            <person name="Samain S."/>
            <person name="Cattolico L."/>
            <person name="Pelletier E."/>
            <person name="Couloux A."/>
            <person name="Segurens B."/>
            <person name="Wincker P."/>
            <person name="D'Hont A."/>
            <person name="Scarpelli C."/>
            <person name="Weissenbach J."/>
            <person name="Salanoubat M."/>
            <person name="Quetier F."/>
            <person name="Yu Y."/>
            <person name="Kim H.R."/>
            <person name="Rambo T."/>
            <person name="Currie J."/>
            <person name="Collura K."/>
            <person name="Luo M."/>
            <person name="Yang T."/>
            <person name="Ammiraju J.S.S."/>
            <person name="Engler F."/>
            <person name="Soderlund C."/>
            <person name="Wing R.A."/>
            <person name="Palmer L.E."/>
            <person name="de la Bastide M."/>
            <person name="Spiegel L."/>
            <person name="Nascimento L."/>
            <person name="Zutavern T."/>
            <person name="O'Shaughnessy A."/>
            <person name="Dike S."/>
            <person name="Dedhia N."/>
            <person name="Preston R."/>
            <person name="Balija V."/>
            <person name="McCombie W.R."/>
            <person name="Chow T."/>
            <person name="Chen H."/>
            <person name="Chung M."/>
            <person name="Chen C."/>
            <person name="Shaw J."/>
            <person name="Wu H."/>
            <person name="Hsiao K."/>
            <person name="Chao Y."/>
            <person name="Chu M."/>
            <person name="Cheng C."/>
            <person name="Hour A."/>
            <person name="Lee P."/>
            <person name="Lin S."/>
            <person name="Lin Y."/>
            <person name="Liou J."/>
            <person name="Liu S."/>
            <person name="Hsing Y."/>
            <person name="Raghuvanshi S."/>
            <person name="Mohanty A."/>
            <person name="Bharti A.K."/>
            <person name="Gaur A."/>
            <person name="Gupta V."/>
            <person name="Kumar D."/>
            <person name="Ravi V."/>
            <person name="Vij S."/>
            <person name="Kapur A."/>
            <person name="Khurana P."/>
            <person name="Khurana P."/>
            <person name="Khurana J.P."/>
            <person name="Tyagi A.K."/>
            <person name="Gaikwad K."/>
            <person name="Singh A."/>
            <person name="Dalal V."/>
            <person name="Srivastava S."/>
            <person name="Dixit A."/>
            <person name="Pal A.K."/>
            <person name="Ghazi I.A."/>
            <person name="Yadav M."/>
            <person name="Pandit A."/>
            <person name="Bhargava A."/>
            <person name="Sureshbabu K."/>
            <person name="Batra K."/>
            <person name="Sharma T.R."/>
            <person name="Mohapatra T."/>
            <person name="Singh N.K."/>
            <person name="Messing J."/>
            <person name="Nelson A.B."/>
            <person name="Fuks G."/>
            <person name="Kavchok S."/>
            <person name="Keizer G."/>
            <person name="Linton E."/>
            <person name="Llaca V."/>
            <person name="Song R."/>
            <person name="Tanyolac B."/>
            <person name="Young S."/>
            <person name="Ho-Il K."/>
            <person name="Hahn J.H."/>
            <person name="Sangsakoo G."/>
            <person name="Vanavichit A."/>
            <person name="de Mattos Luiz.A.T."/>
            <person name="Zimmer P.D."/>
            <person name="Malone G."/>
            <person name="Dellagostin O."/>
            <person name="de Oliveira A.C."/>
            <person name="Bevan M."/>
            <person name="Bancroft I."/>
            <person name="Minx P."/>
            <person name="Cordum H."/>
            <person name="Wilson R."/>
            <person name="Cheng Z."/>
            <person name="Jin W."/>
            <person name="Jiang J."/>
            <person name="Leong S.A."/>
            <person name="Iwama H."/>
            <person name="Gojobori T."/>
            <person name="Itoh T."/>
            <person name="Niimura Y."/>
            <person name="Fujii Y."/>
            <person name="Habara T."/>
            <person name="Sakai H."/>
            <person name="Sato Y."/>
            <person name="Wilson G."/>
            <person name="Kumar K."/>
            <person name="McCouch S."/>
            <person name="Juretic N."/>
            <person name="Hoen D."/>
            <person name="Wright S."/>
            <person name="Bruskiewich R."/>
            <person name="Bureau T."/>
            <person name="Miyao A."/>
            <person name="Hirochika H."/>
            <person name="Nishikawa T."/>
            <person name="Kadowaki K."/>
            <person name="Sugiura M."/>
            <person name="Burr B."/>
            <person name="Sasaki T."/>
        </authorList>
    </citation>
    <scope>NUCLEOTIDE SEQUENCE [LARGE SCALE GENOMIC DNA]</scope>
    <source>
        <strain evidence="2">cv. Nipponbare</strain>
    </source>
</reference>
<dbReference type="AlphaFoldDB" id="Q2QZ29"/>
<reference evidence="2" key="2">
    <citation type="journal article" date="2008" name="Nucleic Acids Res.">
        <title>The rice annotation project database (RAP-DB): 2008 update.</title>
        <authorList>
            <consortium name="The rice annotation project (RAP)"/>
        </authorList>
    </citation>
    <scope>GENOME REANNOTATION</scope>
    <source>
        <strain evidence="2">cv. Nipponbare</strain>
    </source>
</reference>
<accession>Q2QZ29</accession>
<evidence type="ECO:0000313" key="2">
    <source>
        <dbReference type="Proteomes" id="UP000000763"/>
    </source>
</evidence>
<organism evidence="1 2">
    <name type="scientific">Oryza sativa subsp. japonica</name>
    <name type="common">Rice</name>
    <dbReference type="NCBI Taxonomy" id="39947"/>
    <lineage>
        <taxon>Eukaryota</taxon>
        <taxon>Viridiplantae</taxon>
        <taxon>Streptophyta</taxon>
        <taxon>Embryophyta</taxon>
        <taxon>Tracheophyta</taxon>
        <taxon>Spermatophyta</taxon>
        <taxon>Magnoliopsida</taxon>
        <taxon>Liliopsida</taxon>
        <taxon>Poales</taxon>
        <taxon>Poaceae</taxon>
        <taxon>BOP clade</taxon>
        <taxon>Oryzoideae</taxon>
        <taxon>Oryzeae</taxon>
        <taxon>Oryzinae</taxon>
        <taxon>Oryza</taxon>
        <taxon>Oryza sativa</taxon>
    </lineage>
</organism>
<dbReference type="EMBL" id="AC137064">
    <property type="protein sequence ID" value="AAX95275.1"/>
    <property type="molecule type" value="Genomic_DNA"/>
</dbReference>
<protein>
    <submittedName>
        <fullName evidence="1">Uncharacterized protein</fullName>
    </submittedName>
</protein>
<sequence>MKIVAETKNMFGQKSAVKTYGILEFIRDNSSVRYGRIL</sequence>
<evidence type="ECO:0000313" key="1">
    <source>
        <dbReference type="EMBL" id="AAX95275.1"/>
    </source>
</evidence>
<dbReference type="Proteomes" id="UP000000763">
    <property type="component" value="Chromosome 11"/>
</dbReference>
<name>Q2QZ29_ORYSJ</name>
<gene>
    <name evidence="1" type="ordered locus">LOC_Os11g47880</name>
</gene>
<proteinExistence type="predicted"/>